<proteinExistence type="predicted"/>
<dbReference type="InterPro" id="IPR000210">
    <property type="entry name" value="BTB/POZ_dom"/>
</dbReference>
<dbReference type="OrthoDB" id="8060820at2759"/>
<dbReference type="Proteomes" id="UP000285301">
    <property type="component" value="Unassembled WGS sequence"/>
</dbReference>
<dbReference type="Pfam" id="PF07707">
    <property type="entry name" value="BACK"/>
    <property type="match status" value="1"/>
</dbReference>
<dbReference type="SMART" id="SM00225">
    <property type="entry name" value="BTB"/>
    <property type="match status" value="2"/>
</dbReference>
<dbReference type="PANTHER" id="PTHR46306:SF1">
    <property type="entry name" value="BTB_POZ DOMAIN-CONTAINING PROTEIN 9"/>
    <property type="match status" value="1"/>
</dbReference>
<sequence length="487" mass="57275">MYKTNNAKWILKEIYEKRNETGDVRFVFPAENEKIIAHKSILAAVSKYFENRFYGSKQKECEEIEIEINEDISAKCYLGYIHFIYTGSIDKSDLAEKDIIAILSLLARKKNPHMKQFIINELNQLEIRVDNVGKIYSIAQNCECEELQNRCWSFIEFSSQVIISNIEVFVSFPLELVDKIIKSDTFFAEEIKIFMALIAWQMSNANCKISDLFNYIRYHYISDEDFKQHVKKLVDPECKNQVDKIIEKQEMKVNLCEKILANLFIKELFKDVVIKCENFSFAAQKLILNVATDLSCPLIDVRVDEIDLSDFSFQTFQMVIDFVYTGFINLSGQNKYDLYELYQLARKVRVKELLDAVDEQIRKIEIEPFNKLNVRIEELCKKIEKIEESGKKIEKIEESCKKFEKIEEKVSTLVELNLAPIRTIRFCCECDSTLREDVSHYKCSKIYKIEFEFYEALEESQVDFNFITENVHEEESLRIYVGIQNGE</sequence>
<dbReference type="AlphaFoldDB" id="A0A3S3NPH8"/>
<protein>
    <submittedName>
        <fullName evidence="3">BTB/POZ domain-containing protein 9-like protein</fullName>
    </submittedName>
</protein>
<dbReference type="Pfam" id="PF00651">
    <property type="entry name" value="BTB"/>
    <property type="match status" value="2"/>
</dbReference>
<dbReference type="STRING" id="1965070.A0A3S3NPH8"/>
<evidence type="ECO:0000313" key="3">
    <source>
        <dbReference type="EMBL" id="RWR99224.1"/>
    </source>
</evidence>
<organism evidence="3 4">
    <name type="scientific">Dinothrombium tinctorium</name>
    <dbReference type="NCBI Taxonomy" id="1965070"/>
    <lineage>
        <taxon>Eukaryota</taxon>
        <taxon>Metazoa</taxon>
        <taxon>Ecdysozoa</taxon>
        <taxon>Arthropoda</taxon>
        <taxon>Chelicerata</taxon>
        <taxon>Arachnida</taxon>
        <taxon>Acari</taxon>
        <taxon>Acariformes</taxon>
        <taxon>Trombidiformes</taxon>
        <taxon>Prostigmata</taxon>
        <taxon>Anystina</taxon>
        <taxon>Parasitengona</taxon>
        <taxon>Trombidioidea</taxon>
        <taxon>Trombidiidae</taxon>
        <taxon>Dinothrombium</taxon>
    </lineage>
</organism>
<dbReference type="EMBL" id="NCKU01016316">
    <property type="protein sequence ID" value="RWR99224.1"/>
    <property type="molecule type" value="Genomic_DNA"/>
</dbReference>
<feature type="domain" description="BTB" evidence="2">
    <location>
        <begin position="270"/>
        <end position="332"/>
    </location>
</feature>
<comment type="caution">
    <text evidence="3">The sequence shown here is derived from an EMBL/GenBank/DDBJ whole genome shotgun (WGS) entry which is preliminary data.</text>
</comment>
<evidence type="ECO:0000256" key="1">
    <source>
        <dbReference type="SAM" id="Coils"/>
    </source>
</evidence>
<evidence type="ECO:0000313" key="4">
    <source>
        <dbReference type="Proteomes" id="UP000285301"/>
    </source>
</evidence>
<keyword evidence="4" id="KW-1185">Reference proteome</keyword>
<dbReference type="Gene3D" id="3.30.710.10">
    <property type="entry name" value="Potassium Channel Kv1.1, Chain A"/>
    <property type="match status" value="2"/>
</dbReference>
<dbReference type="InterPro" id="IPR052407">
    <property type="entry name" value="BTB_POZ_domain_cont_9"/>
</dbReference>
<gene>
    <name evidence="3" type="ORF">B4U79_17063</name>
</gene>
<keyword evidence="1" id="KW-0175">Coiled coil</keyword>
<reference evidence="3 4" key="1">
    <citation type="journal article" date="2018" name="Gigascience">
        <title>Genomes of trombidid mites reveal novel predicted allergens and laterally-transferred genes associated with secondary metabolism.</title>
        <authorList>
            <person name="Dong X."/>
            <person name="Chaisiri K."/>
            <person name="Xia D."/>
            <person name="Armstrong S.D."/>
            <person name="Fang Y."/>
            <person name="Donnelly M.J."/>
            <person name="Kadowaki T."/>
            <person name="McGarry J.W."/>
            <person name="Darby A.C."/>
            <person name="Makepeace B.L."/>
        </authorList>
    </citation>
    <scope>NUCLEOTIDE SEQUENCE [LARGE SCALE GENOMIC DNA]</scope>
    <source>
        <strain evidence="3">UoL-WK</strain>
    </source>
</reference>
<dbReference type="PROSITE" id="PS50097">
    <property type="entry name" value="BTB"/>
    <property type="match status" value="2"/>
</dbReference>
<dbReference type="Gene3D" id="1.25.40.420">
    <property type="match status" value="1"/>
</dbReference>
<name>A0A3S3NPH8_9ACAR</name>
<dbReference type="PANTHER" id="PTHR46306">
    <property type="entry name" value="BTB/POZ DOMAIN-CONTAINING PROTEIN 9"/>
    <property type="match status" value="1"/>
</dbReference>
<feature type="coiled-coil region" evidence="1">
    <location>
        <begin position="347"/>
        <end position="406"/>
    </location>
</feature>
<dbReference type="SUPFAM" id="SSF54695">
    <property type="entry name" value="POZ domain"/>
    <property type="match status" value="2"/>
</dbReference>
<feature type="non-terminal residue" evidence="3">
    <location>
        <position position="487"/>
    </location>
</feature>
<evidence type="ECO:0000259" key="2">
    <source>
        <dbReference type="PROSITE" id="PS50097"/>
    </source>
</evidence>
<dbReference type="GO" id="GO:0005737">
    <property type="term" value="C:cytoplasm"/>
    <property type="evidence" value="ECO:0007669"/>
    <property type="project" value="TreeGrafter"/>
</dbReference>
<feature type="domain" description="BTB" evidence="2">
    <location>
        <begin position="22"/>
        <end position="93"/>
    </location>
</feature>
<dbReference type="InterPro" id="IPR011333">
    <property type="entry name" value="SKP1/BTB/POZ_sf"/>
</dbReference>
<accession>A0A3S3NPH8</accession>
<dbReference type="SMART" id="SM00875">
    <property type="entry name" value="BACK"/>
    <property type="match status" value="1"/>
</dbReference>
<dbReference type="InterPro" id="IPR011705">
    <property type="entry name" value="BACK"/>
</dbReference>